<sequence>MAEYEPAFIDDVSVPVPHEPAIIDDVSVPVPLELEGVVDDAEAGETRMNSSGHGRTKGSGQASKKENENGQAILPWVIFGAMALGVAAAATICGAVIFTKKSGETLESADKLFKSLTALAKKWAAAPPADVHIDKVFDKVFVNVDYTWYKRG</sequence>
<dbReference type="RefSeq" id="XP_071904129.1">
    <property type="nucleotide sequence ID" value="XM_072048028.1"/>
</dbReference>
<evidence type="ECO:0000313" key="4">
    <source>
        <dbReference type="RefSeq" id="XP_071904123.1"/>
    </source>
</evidence>
<evidence type="ECO:0008006" key="6">
    <source>
        <dbReference type="Google" id="ProtNLM"/>
    </source>
</evidence>
<evidence type="ECO:0000256" key="1">
    <source>
        <dbReference type="SAM" id="MobiDB-lite"/>
    </source>
</evidence>
<accession>A0ABM4UA16</accession>
<protein>
    <recommendedName>
        <fullName evidence="6">Transmembrane protein</fullName>
    </recommendedName>
</protein>
<name>A0ABM4UA16_COFAR</name>
<feature type="compositionally biased region" description="Polar residues" evidence="1">
    <location>
        <begin position="47"/>
        <end position="62"/>
    </location>
</feature>
<proteinExistence type="predicted"/>
<dbReference type="RefSeq" id="XP_071904123.1">
    <property type="nucleotide sequence ID" value="XM_072048022.1"/>
</dbReference>
<reference evidence="4 5" key="1">
    <citation type="submission" date="2025-05" db="UniProtKB">
        <authorList>
            <consortium name="RefSeq"/>
        </authorList>
    </citation>
    <scope>IDENTIFICATION</scope>
    <source>
        <tissue evidence="4 5">Leaves</tissue>
    </source>
</reference>
<evidence type="ECO:0000313" key="5">
    <source>
        <dbReference type="RefSeq" id="XP_071904129.1"/>
    </source>
</evidence>
<organism evidence="3 4">
    <name type="scientific">Coffea arabica</name>
    <name type="common">Arabian coffee</name>
    <dbReference type="NCBI Taxonomy" id="13443"/>
    <lineage>
        <taxon>Eukaryota</taxon>
        <taxon>Viridiplantae</taxon>
        <taxon>Streptophyta</taxon>
        <taxon>Embryophyta</taxon>
        <taxon>Tracheophyta</taxon>
        <taxon>Spermatophyta</taxon>
        <taxon>Magnoliopsida</taxon>
        <taxon>eudicotyledons</taxon>
        <taxon>Gunneridae</taxon>
        <taxon>Pentapetalae</taxon>
        <taxon>asterids</taxon>
        <taxon>lamiids</taxon>
        <taxon>Gentianales</taxon>
        <taxon>Rubiaceae</taxon>
        <taxon>Ixoroideae</taxon>
        <taxon>Gardenieae complex</taxon>
        <taxon>Bertiereae - Coffeeae clade</taxon>
        <taxon>Coffeeae</taxon>
        <taxon>Coffea</taxon>
    </lineage>
</organism>
<dbReference type="GeneID" id="140006149"/>
<keyword evidence="2" id="KW-0472">Membrane</keyword>
<evidence type="ECO:0000256" key="2">
    <source>
        <dbReference type="SAM" id="Phobius"/>
    </source>
</evidence>
<gene>
    <name evidence="4" type="primary">LOC140006149</name>
    <name evidence="5" type="synonym">LOC113741408</name>
</gene>
<keyword evidence="2" id="KW-1133">Transmembrane helix</keyword>
<keyword evidence="2" id="KW-0812">Transmembrane</keyword>
<keyword evidence="3" id="KW-1185">Reference proteome</keyword>
<dbReference type="Proteomes" id="UP001652660">
    <property type="component" value="Chromosome 4e"/>
</dbReference>
<feature type="region of interest" description="Disordered" evidence="1">
    <location>
        <begin position="40"/>
        <end position="66"/>
    </location>
</feature>
<feature type="transmembrane region" description="Helical" evidence="2">
    <location>
        <begin position="73"/>
        <end position="98"/>
    </location>
</feature>
<evidence type="ECO:0000313" key="3">
    <source>
        <dbReference type="Proteomes" id="UP001652660"/>
    </source>
</evidence>